<dbReference type="PANTHER" id="PTHR34847:SF1">
    <property type="entry name" value="NODULATION PROTEIN U"/>
    <property type="match status" value="1"/>
</dbReference>
<sequence length="586" mass="66121">MTYILGISAFYHDSAAALLCNGEIISAVQEERFSRVKNDSGFPQKAIEWILKEHDMTMENIDYVIFYEKPFNKFERILETCIRFAPKGYQLFSQAIPIWLKEKLFQKVDLKKHLSTFQGGERWNQKLLFSDHHLSHSAAAFYPSPFESAAILTIDGVGEWATTTIAVGSGQSIQRIKEISFPHSLGMLYSAITAFLGFKVNSGEYKIMGLAPYGQPEYSVLIKQHLIDIKPDGSFRLNMKYFRFATELRMYGAELERLFGIPARLPESPLEQVHMDIAASIQEVTDEIFLSLARYVKVLTGESNLCLAGGVALNCAAAGKVLKSGIFEHIWIQPAAGDAGSALGAAQICHHLYLQQPRTPIPDYMPYLGPVFEQDAVLVQLDRMDARYRIEPDEQLFELTADALAGGKIVAWVQGKAEFSPRALGNRSILADPRGADLKRELNLKIKYRESFRPFAPVILEEYANEWFDIQGASPHMNFIYTAKAGVSHKLPSVIHVDGTARLQTVSASSNQRFYQLMHRFYEKTGCPVLVNTSLNVRGEPMVLSPEDAFNCFMNTEIDMLVIGNVVLDKHEQNSRKYQKYHYELD</sequence>
<gene>
    <name evidence="5" type="primary">novN_2</name>
    <name evidence="4" type="ORF">SBX37_10455</name>
    <name evidence="5" type="ORF">VIM7927_01182</name>
</gene>
<protein>
    <submittedName>
        <fullName evidence="4 5">Carbamoyltransferase</fullName>
        <ecNumber evidence="5">2.1.3.12</ecNumber>
    </submittedName>
</protein>
<dbReference type="EMBL" id="FXXI01000001">
    <property type="protein sequence ID" value="SMR99944.1"/>
    <property type="molecule type" value="Genomic_DNA"/>
</dbReference>
<evidence type="ECO:0000313" key="4">
    <source>
        <dbReference type="EMBL" id="MDW6003268.1"/>
    </source>
</evidence>
<dbReference type="Proteomes" id="UP000196125">
    <property type="component" value="Unassembled WGS sequence"/>
</dbReference>
<dbReference type="EC" id="2.1.3.12" evidence="5"/>
<evidence type="ECO:0000256" key="1">
    <source>
        <dbReference type="ARBA" id="ARBA00006129"/>
    </source>
</evidence>
<dbReference type="EMBL" id="JAWRCO010000001">
    <property type="protein sequence ID" value="MDW6003268.1"/>
    <property type="molecule type" value="Genomic_DNA"/>
</dbReference>
<dbReference type="GO" id="GO:0016740">
    <property type="term" value="F:transferase activity"/>
    <property type="evidence" value="ECO:0007669"/>
    <property type="project" value="UniProtKB-KW"/>
</dbReference>
<organism evidence="5 6">
    <name type="scientific">Vibrio mangrovi</name>
    <dbReference type="NCBI Taxonomy" id="474394"/>
    <lineage>
        <taxon>Bacteria</taxon>
        <taxon>Pseudomonadati</taxon>
        <taxon>Pseudomonadota</taxon>
        <taxon>Gammaproteobacteria</taxon>
        <taxon>Vibrionales</taxon>
        <taxon>Vibrionaceae</taxon>
        <taxon>Vibrio</taxon>
    </lineage>
</organism>
<feature type="domain" description="Carbamoyltransferase C-terminal" evidence="3">
    <location>
        <begin position="401"/>
        <end position="570"/>
    </location>
</feature>
<feature type="domain" description="Carbamoyltransferase" evidence="2">
    <location>
        <begin position="4"/>
        <end position="346"/>
    </location>
</feature>
<evidence type="ECO:0000259" key="3">
    <source>
        <dbReference type="Pfam" id="PF16861"/>
    </source>
</evidence>
<evidence type="ECO:0000259" key="2">
    <source>
        <dbReference type="Pfam" id="PF02543"/>
    </source>
</evidence>
<name>A0A1Y6IQM2_9VIBR</name>
<dbReference type="AlphaFoldDB" id="A0A1Y6IQM2"/>
<dbReference type="Pfam" id="PF16861">
    <property type="entry name" value="Carbam_trans_C"/>
    <property type="match status" value="1"/>
</dbReference>
<dbReference type="Gene3D" id="3.30.420.40">
    <property type="match status" value="2"/>
</dbReference>
<evidence type="ECO:0000313" key="5">
    <source>
        <dbReference type="EMBL" id="SMR99944.1"/>
    </source>
</evidence>
<proteinExistence type="inferred from homology"/>
<reference evidence="5 6" key="1">
    <citation type="submission" date="2017-05" db="EMBL/GenBank/DDBJ databases">
        <authorList>
            <person name="Song R."/>
            <person name="Chenine A.L."/>
            <person name="Ruprecht R.M."/>
        </authorList>
    </citation>
    <scope>NUCLEOTIDE SEQUENCE [LARGE SCALE GENOMIC DNA]</scope>
    <source>
        <strain evidence="5 6">CECT 7927</strain>
    </source>
</reference>
<dbReference type="Pfam" id="PF02543">
    <property type="entry name" value="Carbam_trans_N"/>
    <property type="match status" value="1"/>
</dbReference>
<dbReference type="Proteomes" id="UP001283366">
    <property type="component" value="Unassembled WGS sequence"/>
</dbReference>
<keyword evidence="5" id="KW-0808">Transferase</keyword>
<dbReference type="OrthoDB" id="9780777at2"/>
<keyword evidence="7" id="KW-1185">Reference proteome</keyword>
<dbReference type="InterPro" id="IPR003696">
    <property type="entry name" value="Carbtransf_dom"/>
</dbReference>
<dbReference type="InterPro" id="IPR038152">
    <property type="entry name" value="Carbam_trans_C_sf"/>
</dbReference>
<dbReference type="CDD" id="cd24098">
    <property type="entry name" value="ASKHA_NBD_TobZ_N"/>
    <property type="match status" value="1"/>
</dbReference>
<comment type="similarity">
    <text evidence="1">Belongs to the NodU/CmcH family.</text>
</comment>
<dbReference type="SUPFAM" id="SSF53067">
    <property type="entry name" value="Actin-like ATPase domain"/>
    <property type="match status" value="1"/>
</dbReference>
<dbReference type="InterPro" id="IPR031730">
    <property type="entry name" value="Carbam_trans_C"/>
</dbReference>
<dbReference type="RefSeq" id="WP_087479928.1">
    <property type="nucleotide sequence ID" value="NZ_AP024883.1"/>
</dbReference>
<evidence type="ECO:0000313" key="6">
    <source>
        <dbReference type="Proteomes" id="UP000196125"/>
    </source>
</evidence>
<evidence type="ECO:0000313" key="7">
    <source>
        <dbReference type="Proteomes" id="UP001283366"/>
    </source>
</evidence>
<dbReference type="PANTHER" id="PTHR34847">
    <property type="entry name" value="NODULATION PROTEIN U"/>
    <property type="match status" value="1"/>
</dbReference>
<accession>A0A1Y6IQM2</accession>
<reference evidence="4 7" key="2">
    <citation type="submission" date="2023-11" db="EMBL/GenBank/DDBJ databases">
        <title>Plant-associative lifestyle of Vibrio porteresiae and its evolutionary dynamics.</title>
        <authorList>
            <person name="Rameshkumar N."/>
            <person name="Kirti K."/>
        </authorList>
    </citation>
    <scope>NUCLEOTIDE SEQUENCE [LARGE SCALE GENOMIC DNA]</scope>
    <source>
        <strain evidence="4 7">MSSRF38</strain>
    </source>
</reference>
<dbReference type="InterPro" id="IPR051338">
    <property type="entry name" value="NodU/CmcH_Carbamoyltrnsfr"/>
</dbReference>
<dbReference type="InterPro" id="IPR043129">
    <property type="entry name" value="ATPase_NBD"/>
</dbReference>
<dbReference type="Gene3D" id="3.90.870.20">
    <property type="entry name" value="Carbamoyltransferase, C-terminal domain"/>
    <property type="match status" value="1"/>
</dbReference>